<comment type="similarity">
    <text evidence="2 5">Belongs to the MET18/MMS19 family.</text>
</comment>
<dbReference type="Proteomes" id="UP000001744">
    <property type="component" value="Unassembled WGS sequence"/>
</dbReference>
<dbReference type="Pfam" id="PF14500">
    <property type="entry name" value="MMS19_N"/>
    <property type="match status" value="1"/>
</dbReference>
<dbReference type="eggNOG" id="KOG1967">
    <property type="taxonomic scope" value="Eukaryota"/>
</dbReference>
<dbReference type="JaponicusDB" id="SJAG_02866">
    <property type="gene designation" value="mms19"/>
</dbReference>
<comment type="function">
    <text evidence="5">Key component of the cytosolic iron-sulfur protein assembly (CIA) complex, a multiprotein complex that mediates the incorporation of iron-sulfur cluster into apoproteins specifically involved in DNA metabolism and genomic integrity. In the CIA complex, MMS19 acts as an adapter between early-acting CIA components and a subset of cellular target iron-sulfur proteins.</text>
</comment>
<keyword evidence="4 5" id="KW-0539">Nucleus</keyword>
<dbReference type="GeneID" id="7048549"/>
<evidence type="ECO:0000256" key="2">
    <source>
        <dbReference type="ARBA" id="ARBA00009340"/>
    </source>
</evidence>
<gene>
    <name evidence="9" type="primary">mms19</name>
    <name evidence="8" type="ORF">SJAG_02866</name>
</gene>
<evidence type="ECO:0000256" key="1">
    <source>
        <dbReference type="ARBA" id="ARBA00004123"/>
    </source>
</evidence>
<dbReference type="Gene3D" id="1.25.10.10">
    <property type="entry name" value="Leucine-rich Repeat Variant"/>
    <property type="match status" value="2"/>
</dbReference>
<dbReference type="VEuPathDB" id="FungiDB:SJAG_02866"/>
<dbReference type="OrthoDB" id="342900at2759"/>
<keyword evidence="10" id="KW-1185">Reference proteome</keyword>
<dbReference type="RefSeq" id="XP_002174054.1">
    <property type="nucleotide sequence ID" value="XM_002174018.2"/>
</dbReference>
<sequence>MDSGVIAAYVYEKNQDSNESDDLVAVISSKIQSGEFRIVDLVANLGEFLTRDDNNVRGKALLLLSCVLERLPSDYLTAKHVYVLFQFYLNRLDDEFVLKENMRGLGAILKMNQLPIQQIPTFLEHISTQIDMPKYSQSTRHAVLTTLKIFLTVHMDSLVKAGPSFCYPKFVKLFQGEKDPRNIMLCFEMIKLLIQNLDVTPYAEEIFNISYCYFPITFRAPANDPQFPITTEQLKHSLRDVLVSTSLFSPFLLPLLFEKLKASAARVKLDTLDILYHAFCFWPIESFSNETKNYWVSVKHDIWEETDTNVKNEALKVLNKLALRMSESSALVEQNRQWLSLIIDENLQNITKDFDNKAGISFGASFAAISSNNPAVFEFSFDKVVKFLEDNCKAEESLPKKQTLLSFCSYLVDSALKVYGRRKQVKSVEISPLFLQSKNLLLVFAYASLEGVSKDQVQLRTLALRCVHKIACIRGYMNDEEVAMVARILRDIAFDKDEPLSKDAVEKIADLAKYKPTIISEVCFPTAFSQLELSANQSSEGFSHAFHVLEQISTETFLFNSLVVRTTALIEDQLRNETENSKLVDLALQTLLRTLRRKLKENSTDAYLHGKDLLSWIFKQAQSYALNEARLHVSSLLTMSRMVNELVRVFSHDDQEEFFQQVWNLYLPVHPESQRTSALKVYFDDKAKQFRPFQIESNQKLHDTLPLFCAAYTALRPTVSYIRTLDVELVSLFIKLVYNDNSNIVKMFLLRSICSAINKADSVDAFLNSPDYVSCYKNFETGTNADQSLDIVAFVIKGLVGRNYTQAIASLKQYVKILESDRFIRLLPNEILYICKDDFYLSKENHFVQKLLFKQKLYNAIMPSLMTSLQDASEQRKPAYLMALANVIGNVPNEIVMSDLSNLFPLLLQSLSLDNPAVKYYALNVILASITELPELVAEHIETLIDLLLKAACDLNNLFIVRLTALKSLGSITEQIPAPKLQPLRNRVQRELVKALDDPKRDVRAAACSARHKWFS</sequence>
<accession>B6K1E0</accession>
<dbReference type="STRING" id="402676.B6K1E0"/>
<feature type="domain" description="MMS19 N-terminal" evidence="7">
    <location>
        <begin position="42"/>
        <end position="303"/>
    </location>
</feature>
<dbReference type="InterPro" id="IPR024687">
    <property type="entry name" value="MMS19_C"/>
</dbReference>
<dbReference type="InterPro" id="IPR029240">
    <property type="entry name" value="MMS19_N"/>
</dbReference>
<dbReference type="GO" id="GO:0006281">
    <property type="term" value="P:DNA repair"/>
    <property type="evidence" value="ECO:0007669"/>
    <property type="project" value="UniProtKB-UniRule"/>
</dbReference>
<dbReference type="GO" id="GO:0051604">
    <property type="term" value="P:protein maturation"/>
    <property type="evidence" value="ECO:0000318"/>
    <property type="project" value="GO_Central"/>
</dbReference>
<keyword evidence="5" id="KW-0234">DNA repair</keyword>
<organism evidence="8 10">
    <name type="scientific">Schizosaccharomyces japonicus (strain yFS275 / FY16936)</name>
    <name type="common">Fission yeast</name>
    <dbReference type="NCBI Taxonomy" id="402676"/>
    <lineage>
        <taxon>Eukaryota</taxon>
        <taxon>Fungi</taxon>
        <taxon>Dikarya</taxon>
        <taxon>Ascomycota</taxon>
        <taxon>Taphrinomycotina</taxon>
        <taxon>Schizosaccharomycetes</taxon>
        <taxon>Schizosaccharomycetales</taxon>
        <taxon>Schizosaccharomycetaceae</taxon>
        <taxon>Schizosaccharomyces</taxon>
    </lineage>
</organism>
<dbReference type="PANTHER" id="PTHR12891">
    <property type="entry name" value="DNA REPAIR/TRANSCRIPTION PROTEIN MET18/MMS19"/>
    <property type="match status" value="1"/>
</dbReference>
<evidence type="ECO:0000256" key="3">
    <source>
        <dbReference type="ARBA" id="ARBA00022737"/>
    </source>
</evidence>
<evidence type="ECO:0000259" key="6">
    <source>
        <dbReference type="Pfam" id="PF12460"/>
    </source>
</evidence>
<keyword evidence="5" id="KW-0227">DNA damage</keyword>
<evidence type="ECO:0000256" key="5">
    <source>
        <dbReference type="RuleBase" id="RU367072"/>
    </source>
</evidence>
<dbReference type="AlphaFoldDB" id="B6K1E0"/>
<dbReference type="SUPFAM" id="SSF48371">
    <property type="entry name" value="ARM repeat"/>
    <property type="match status" value="2"/>
</dbReference>
<evidence type="ECO:0000313" key="10">
    <source>
        <dbReference type="Proteomes" id="UP000001744"/>
    </source>
</evidence>
<dbReference type="HOGENOM" id="CLU_005943_1_0_1"/>
<dbReference type="EMBL" id="KE651166">
    <property type="protein sequence ID" value="EEB07761.1"/>
    <property type="molecule type" value="Genomic_DNA"/>
</dbReference>
<dbReference type="InterPro" id="IPR016024">
    <property type="entry name" value="ARM-type_fold"/>
</dbReference>
<comment type="subcellular location">
    <subcellularLocation>
        <location evidence="1 5">Nucleus</location>
    </subcellularLocation>
</comment>
<feature type="domain" description="MMS19 C-terminal" evidence="6">
    <location>
        <begin position="546"/>
        <end position="973"/>
    </location>
</feature>
<keyword evidence="3" id="KW-0677">Repeat</keyword>
<dbReference type="GO" id="GO:0005634">
    <property type="term" value="C:nucleus"/>
    <property type="evidence" value="ECO:0007669"/>
    <property type="project" value="UniProtKB-SubCell"/>
</dbReference>
<dbReference type="InterPro" id="IPR039920">
    <property type="entry name" value="MMS19"/>
</dbReference>
<proteinExistence type="inferred from homology"/>
<dbReference type="InterPro" id="IPR011989">
    <property type="entry name" value="ARM-like"/>
</dbReference>
<evidence type="ECO:0000313" key="9">
    <source>
        <dbReference type="JaponicusDB" id="SJAG_02866"/>
    </source>
</evidence>
<evidence type="ECO:0000313" key="8">
    <source>
        <dbReference type="EMBL" id="EEB07761.1"/>
    </source>
</evidence>
<dbReference type="GO" id="GO:0016226">
    <property type="term" value="P:iron-sulfur cluster assembly"/>
    <property type="evidence" value="ECO:0007669"/>
    <property type="project" value="UniProtKB-UniRule"/>
</dbReference>
<protein>
    <recommendedName>
        <fullName evidence="5">MMS19 nucleotide excision repair protein</fullName>
    </recommendedName>
</protein>
<name>B6K1E0_SCHJY</name>
<dbReference type="GO" id="GO:0097361">
    <property type="term" value="C:cytosolic [4Fe-4S] assembly targeting complex"/>
    <property type="evidence" value="ECO:0000318"/>
    <property type="project" value="GO_Central"/>
</dbReference>
<dbReference type="PANTHER" id="PTHR12891:SF0">
    <property type="entry name" value="MMS19 NUCLEOTIDE EXCISION REPAIR PROTEIN HOMOLOG"/>
    <property type="match status" value="1"/>
</dbReference>
<reference evidence="8 10" key="1">
    <citation type="journal article" date="2011" name="Science">
        <title>Comparative functional genomics of the fission yeasts.</title>
        <authorList>
            <person name="Rhind N."/>
            <person name="Chen Z."/>
            <person name="Yassour M."/>
            <person name="Thompson D.A."/>
            <person name="Haas B.J."/>
            <person name="Habib N."/>
            <person name="Wapinski I."/>
            <person name="Roy S."/>
            <person name="Lin M.F."/>
            <person name="Heiman D.I."/>
            <person name="Young S.K."/>
            <person name="Furuya K."/>
            <person name="Guo Y."/>
            <person name="Pidoux A."/>
            <person name="Chen H.M."/>
            <person name="Robbertse B."/>
            <person name="Goldberg J.M."/>
            <person name="Aoki K."/>
            <person name="Bayne E.H."/>
            <person name="Berlin A.M."/>
            <person name="Desjardins C.A."/>
            <person name="Dobbs E."/>
            <person name="Dukaj L."/>
            <person name="Fan L."/>
            <person name="FitzGerald M.G."/>
            <person name="French C."/>
            <person name="Gujja S."/>
            <person name="Hansen K."/>
            <person name="Keifenheim D."/>
            <person name="Levin J.Z."/>
            <person name="Mosher R.A."/>
            <person name="Mueller C.A."/>
            <person name="Pfiffner J."/>
            <person name="Priest M."/>
            <person name="Russ C."/>
            <person name="Smialowska A."/>
            <person name="Swoboda P."/>
            <person name="Sykes S.M."/>
            <person name="Vaughn M."/>
            <person name="Vengrova S."/>
            <person name="Yoder R."/>
            <person name="Zeng Q."/>
            <person name="Allshire R."/>
            <person name="Baulcombe D."/>
            <person name="Birren B.W."/>
            <person name="Brown W."/>
            <person name="Ekwall K."/>
            <person name="Kellis M."/>
            <person name="Leatherwood J."/>
            <person name="Levin H."/>
            <person name="Margalit H."/>
            <person name="Martienssen R."/>
            <person name="Nieduszynski C.A."/>
            <person name="Spatafora J.W."/>
            <person name="Friedman N."/>
            <person name="Dalgaard J.Z."/>
            <person name="Baumann P."/>
            <person name="Niki H."/>
            <person name="Regev A."/>
            <person name="Nusbaum C."/>
        </authorList>
    </citation>
    <scope>NUCLEOTIDE SEQUENCE [LARGE SCALE GENOMIC DNA]</scope>
    <source>
        <strain evidence="10">yFS275 / FY16936</strain>
    </source>
</reference>
<dbReference type="OMA" id="FSFMPEF"/>
<dbReference type="Pfam" id="PF12460">
    <property type="entry name" value="MMS19_C"/>
    <property type="match status" value="1"/>
</dbReference>
<evidence type="ECO:0000256" key="4">
    <source>
        <dbReference type="ARBA" id="ARBA00023242"/>
    </source>
</evidence>
<evidence type="ECO:0000259" key="7">
    <source>
        <dbReference type="Pfam" id="PF14500"/>
    </source>
</evidence>